<proteinExistence type="predicted"/>
<dbReference type="NCBIfam" id="TIGR04391">
    <property type="entry name" value="CcmD_alt_fam"/>
    <property type="match status" value="1"/>
</dbReference>
<keyword evidence="1" id="KW-0812">Transmembrane</keyword>
<sequence>MQNFSYLFAGYTAIFLLLGAYFFILGSKVSDLEKRVEALDSEED</sequence>
<keyword evidence="1" id="KW-0472">Membrane</keyword>
<dbReference type="InterPro" id="IPR030888">
    <property type="entry name" value="Put_ccm"/>
</dbReference>
<dbReference type="HOGENOM" id="CLU_215022_0_0_0"/>
<evidence type="ECO:0008006" key="4">
    <source>
        <dbReference type="Google" id="ProtNLM"/>
    </source>
</evidence>
<dbReference type="OrthoDB" id="2911297at2"/>
<accession>D4H2R8</accession>
<dbReference type="KEGG" id="dap:Dacet_0329"/>
<evidence type="ECO:0000313" key="3">
    <source>
        <dbReference type="Proteomes" id="UP000002012"/>
    </source>
</evidence>
<dbReference type="Proteomes" id="UP000002012">
    <property type="component" value="Chromosome"/>
</dbReference>
<organism evidence="2 3">
    <name type="scientific">Denitrovibrio acetiphilus (strain DSM 12809 / NBRC 114555 / N2460)</name>
    <dbReference type="NCBI Taxonomy" id="522772"/>
    <lineage>
        <taxon>Bacteria</taxon>
        <taxon>Pseudomonadati</taxon>
        <taxon>Deferribacterota</taxon>
        <taxon>Deferribacteres</taxon>
        <taxon>Deferribacterales</taxon>
        <taxon>Geovibrionaceae</taxon>
        <taxon>Denitrovibrio</taxon>
    </lineage>
</organism>
<name>D4H2R8_DENA2</name>
<feature type="transmembrane region" description="Helical" evidence="1">
    <location>
        <begin position="6"/>
        <end position="25"/>
    </location>
</feature>
<keyword evidence="3" id="KW-1185">Reference proteome</keyword>
<dbReference type="RefSeq" id="WP_013009674.1">
    <property type="nucleotide sequence ID" value="NC_013943.1"/>
</dbReference>
<dbReference type="PaxDb" id="522772-Dacet_0329"/>
<gene>
    <name evidence="2" type="ordered locus">Dacet_0329</name>
</gene>
<dbReference type="EMBL" id="CP001968">
    <property type="protein sequence ID" value="ADD67129.1"/>
    <property type="molecule type" value="Genomic_DNA"/>
</dbReference>
<dbReference type="AlphaFoldDB" id="D4H2R8"/>
<protein>
    <recommendedName>
        <fullName evidence="4">CcmD family protein</fullName>
    </recommendedName>
</protein>
<keyword evidence="1" id="KW-1133">Transmembrane helix</keyword>
<evidence type="ECO:0000256" key="1">
    <source>
        <dbReference type="SAM" id="Phobius"/>
    </source>
</evidence>
<dbReference type="InParanoid" id="D4H2R8"/>
<reference evidence="2 3" key="1">
    <citation type="journal article" date="2010" name="Stand. Genomic Sci.">
        <title>Complete genome sequence of Denitrovibrio acetiphilus type strain (N2460).</title>
        <authorList>
            <person name="Kiss H."/>
            <person name="Lang E."/>
            <person name="Lapidus A."/>
            <person name="Copeland A."/>
            <person name="Nolan M."/>
            <person name="Glavina Del Rio T."/>
            <person name="Chen F."/>
            <person name="Lucas S."/>
            <person name="Tice H."/>
            <person name="Cheng J.F."/>
            <person name="Han C."/>
            <person name="Goodwin L."/>
            <person name="Pitluck S."/>
            <person name="Liolios K."/>
            <person name="Pati A."/>
            <person name="Ivanova N."/>
            <person name="Mavromatis K."/>
            <person name="Chen A."/>
            <person name="Palaniappan K."/>
            <person name="Land M."/>
            <person name="Hauser L."/>
            <person name="Chang Y.J."/>
            <person name="Jeffries C.D."/>
            <person name="Detter J.C."/>
            <person name="Brettin T."/>
            <person name="Spring S."/>
            <person name="Rohde M."/>
            <person name="Goker M."/>
            <person name="Woyke T."/>
            <person name="Bristow J."/>
            <person name="Eisen J.A."/>
            <person name="Markowitz V."/>
            <person name="Hugenholtz P."/>
            <person name="Kyrpides N.C."/>
            <person name="Klenk H.P."/>
        </authorList>
    </citation>
    <scope>NUCLEOTIDE SEQUENCE [LARGE SCALE GENOMIC DNA]</scope>
    <source>
        <strain evidence="3">DSM 12809 / NBRC 114555 / N2460</strain>
    </source>
</reference>
<evidence type="ECO:0000313" key="2">
    <source>
        <dbReference type="EMBL" id="ADD67129.1"/>
    </source>
</evidence>